<dbReference type="SUPFAM" id="SSF47336">
    <property type="entry name" value="ACP-like"/>
    <property type="match status" value="1"/>
</dbReference>
<accession>A0A1N6ZZC5</accession>
<dbReference type="InterPro" id="IPR000873">
    <property type="entry name" value="AMP-dep_synth/lig_dom"/>
</dbReference>
<sequence length="1360" mass="144772">MEQVGQINTSISSLQPVSGPAAEADAGVLVGPLVVNLEGGSGDEGAVTRIRRLHHVFESACDRDPSAIALECDDERLTYRELDERANRLANHLRSSGVVGGARVAILLQRSVDTYVALLGVGKAGAAFVPIDPESPADRVAYIAEDSNVDLVLTSSALADRVGDQRALVIDKSAVELAAAPSHRPDLDRDGLPDPSAYVIYTSGSSGRPKGVEVAQSSICNFLDVVPGLYDVRPSDRVYQGMTIAFDFAIEEIWPTWSVGATLVAGPTDSRRLGAELADFLDEAGITVFYCVPTLLATIPRDLPRIRNLLVGGEACPGQLVERWSRPGRRILNTYGPTETTVTATWAELLPGRIVTIGRPLPTYSVVLLDEQRQPVADGEVGEICIGGPGVARGYVGRPELTADRFIEHPLAPPGSRLYRTGDLGRLTEDGEIEYLGRADSEVKIRGHRVDLGEIESVLLEDEDVAEAVTALVPVADGPDAPRELAAYVVPHGDRSEELIARLCQTLQIRLPGYMVPSFLDLVATLPTMPSGKVDRKQLPAPSRRLTRATGPLVAAENELETQVRAAWAEAFGIEPETLSVEANFFTDLGGHSLLAARVVSLLRAREVGVSPAVRDLYAHPTVRGMAAHLGAAERVGGPAAPPRQAPLRHSSRRIAFAGFGQGAVIYLLLLAVTLPVSYVYTRNDGFVSVRVLAELMVAILLSYLGVRWVLPVLLARPLAAGIRPGRYRLWGPTYVRLWALNTLLAVGPLPVLSGSPLIATYLRLLGARIGGRTTIATSAISLPTLLSIGRGAAIGYGVSLRPWRAEDGWVVVGPITIGEGAFVGANAVLEPGASVGAYAAVGEQSVLVHGETVPPAARWAGSPPTPAPRLSSTVEAMISYRRPRHGWRLHHYLAGLIGLIGLELGAIAMVLPSVALVWWVLLTQGLVAGLVATLPAGVVYVLTVCAGVAVGKRLVLPRVPIGVHHRAHSMLGVRKWIADKLLEFSLTFTNSLYATLYTGPWLRLLGARVGPGAEVSTAAHLDPDLLTLGAESFVADMASLGAATFANGRVAFLPTTIGSRAFVGNAAFVPAGTVLGNGCLLGVSTLPPDKQVPEGTSWLGSPAIHLPVRQSSGSFSEEQTFRPPRAVVARRLFVEFFRATLPASVLGVSFYLYLLALSWLANGRDLLVPALVSPFVAIGSSVAVILFCAATKRNIVGTYRPRVEPLWSDFVRRTEFVTGLYEAAAVPVGVGLLVGTPFLPPLLRWFGVSIGRRTWIGTTYLTEFDLVRIGDDATVGTEVSLQTHLFEDRVMKMSVVTVGAGATIGTRAIVLYDAVVGDDVSLDSLSLLMKGEHLTPGTRWRGIPAQGVITLDPVAQPAS</sequence>
<feature type="transmembrane region" description="Helical" evidence="3">
    <location>
        <begin position="1140"/>
        <end position="1161"/>
    </location>
</feature>
<dbReference type="Gene3D" id="3.30.300.30">
    <property type="match status" value="1"/>
</dbReference>
<dbReference type="SUPFAM" id="SSF51161">
    <property type="entry name" value="Trimeric LpxA-like enzymes"/>
    <property type="match status" value="3"/>
</dbReference>
<dbReference type="FunFam" id="3.40.50.980:FF:000001">
    <property type="entry name" value="Non-ribosomal peptide synthetase"/>
    <property type="match status" value="1"/>
</dbReference>
<dbReference type="PROSITE" id="PS00012">
    <property type="entry name" value="PHOSPHOPANTETHEINE"/>
    <property type="match status" value="1"/>
</dbReference>
<feature type="transmembrane region" description="Helical" evidence="3">
    <location>
        <begin position="893"/>
        <end position="922"/>
    </location>
</feature>
<evidence type="ECO:0000256" key="2">
    <source>
        <dbReference type="ARBA" id="ARBA00022553"/>
    </source>
</evidence>
<evidence type="ECO:0000256" key="3">
    <source>
        <dbReference type="SAM" id="Phobius"/>
    </source>
</evidence>
<keyword evidence="3" id="KW-1133">Transmembrane helix</keyword>
<dbReference type="PANTHER" id="PTHR45527:SF1">
    <property type="entry name" value="FATTY ACID SYNTHASE"/>
    <property type="match status" value="1"/>
</dbReference>
<reference evidence="5 6" key="1">
    <citation type="submission" date="2017-01" db="EMBL/GenBank/DDBJ databases">
        <authorList>
            <person name="Mah S.A."/>
            <person name="Swanson W.J."/>
            <person name="Moy G.W."/>
            <person name="Vacquier V.D."/>
        </authorList>
    </citation>
    <scope>NUCLEOTIDE SEQUENCE [LARGE SCALE GENOMIC DNA]</scope>
    <source>
        <strain evidence="5 6">DSM 45758</strain>
    </source>
</reference>
<dbReference type="Gene3D" id="3.40.50.12780">
    <property type="entry name" value="N-terminal domain of ligase-like"/>
    <property type="match status" value="1"/>
</dbReference>
<dbReference type="STRING" id="1198245.SAMN05444858_108176"/>
<dbReference type="InterPro" id="IPR011004">
    <property type="entry name" value="Trimer_LpxA-like_sf"/>
</dbReference>
<keyword evidence="1" id="KW-0596">Phosphopantetheine</keyword>
<evidence type="ECO:0000259" key="4">
    <source>
        <dbReference type="PROSITE" id="PS50075"/>
    </source>
</evidence>
<dbReference type="CDD" id="cd05930">
    <property type="entry name" value="A_NRPS"/>
    <property type="match status" value="1"/>
</dbReference>
<feature type="transmembrane region" description="Helical" evidence="3">
    <location>
        <begin position="928"/>
        <end position="951"/>
    </location>
</feature>
<feature type="transmembrane region" description="Helical" evidence="3">
    <location>
        <begin position="692"/>
        <end position="711"/>
    </location>
</feature>
<evidence type="ECO:0000313" key="5">
    <source>
        <dbReference type="EMBL" id="SIR32175.1"/>
    </source>
</evidence>
<feature type="transmembrane region" description="Helical" evidence="3">
    <location>
        <begin position="1167"/>
        <end position="1191"/>
    </location>
</feature>
<feature type="domain" description="Carrier" evidence="4">
    <location>
        <begin position="555"/>
        <end position="634"/>
    </location>
</feature>
<dbReference type="InterPro" id="IPR042099">
    <property type="entry name" value="ANL_N_sf"/>
</dbReference>
<dbReference type="InterPro" id="IPR020845">
    <property type="entry name" value="AMP-binding_CS"/>
</dbReference>
<proteinExistence type="predicted"/>
<name>A0A1N6ZZC5_9ACTN</name>
<dbReference type="Gene3D" id="2.160.10.10">
    <property type="entry name" value="Hexapeptide repeat proteins"/>
    <property type="match status" value="3"/>
</dbReference>
<dbReference type="InterPro" id="IPR012728">
    <property type="entry name" value="Pls/PosA_C"/>
</dbReference>
<keyword evidence="3" id="KW-0472">Membrane</keyword>
<keyword evidence="6" id="KW-1185">Reference proteome</keyword>
<dbReference type="InterPro" id="IPR010071">
    <property type="entry name" value="AA_adenyl_dom"/>
</dbReference>
<feature type="transmembrane region" description="Helical" evidence="3">
    <location>
        <begin position="655"/>
        <end position="680"/>
    </location>
</feature>
<dbReference type="NCBIfam" id="TIGR02353">
    <property type="entry name" value="NRPS_term_dom"/>
    <property type="match status" value="1"/>
</dbReference>
<dbReference type="InterPro" id="IPR036736">
    <property type="entry name" value="ACP-like_sf"/>
</dbReference>
<dbReference type="InterPro" id="IPR020806">
    <property type="entry name" value="PKS_PP-bd"/>
</dbReference>
<dbReference type="NCBIfam" id="TIGR01733">
    <property type="entry name" value="AA-adenyl-dom"/>
    <property type="match status" value="1"/>
</dbReference>
<evidence type="ECO:0000313" key="6">
    <source>
        <dbReference type="Proteomes" id="UP000186004"/>
    </source>
</evidence>
<dbReference type="SUPFAM" id="SSF56801">
    <property type="entry name" value="Acetyl-CoA synthetase-like"/>
    <property type="match status" value="1"/>
</dbReference>
<dbReference type="GO" id="GO:0005737">
    <property type="term" value="C:cytoplasm"/>
    <property type="evidence" value="ECO:0007669"/>
    <property type="project" value="TreeGrafter"/>
</dbReference>
<keyword evidence="2" id="KW-0597">Phosphoprotein</keyword>
<gene>
    <name evidence="5" type="ORF">SAMN05444858_108176</name>
</gene>
<dbReference type="SMART" id="SM00823">
    <property type="entry name" value="PKS_PP"/>
    <property type="match status" value="1"/>
</dbReference>
<dbReference type="InterPro" id="IPR006162">
    <property type="entry name" value="Ppantetheine_attach_site"/>
</dbReference>
<dbReference type="Pfam" id="PF00550">
    <property type="entry name" value="PP-binding"/>
    <property type="match status" value="1"/>
</dbReference>
<dbReference type="Pfam" id="PF13193">
    <property type="entry name" value="AMP-binding_C"/>
    <property type="match status" value="1"/>
</dbReference>
<dbReference type="PROSITE" id="PS50075">
    <property type="entry name" value="CARRIER"/>
    <property type="match status" value="1"/>
</dbReference>
<organism evidence="5 6">
    <name type="scientific">Micromonospora avicenniae</name>
    <dbReference type="NCBI Taxonomy" id="1198245"/>
    <lineage>
        <taxon>Bacteria</taxon>
        <taxon>Bacillati</taxon>
        <taxon>Actinomycetota</taxon>
        <taxon>Actinomycetes</taxon>
        <taxon>Micromonosporales</taxon>
        <taxon>Micromonosporaceae</taxon>
        <taxon>Micromonospora</taxon>
    </lineage>
</organism>
<dbReference type="Gene3D" id="1.10.1200.10">
    <property type="entry name" value="ACP-like"/>
    <property type="match status" value="1"/>
</dbReference>
<keyword evidence="3" id="KW-0812">Transmembrane</keyword>
<dbReference type="InterPro" id="IPR045851">
    <property type="entry name" value="AMP-bd_C_sf"/>
</dbReference>
<evidence type="ECO:0000256" key="1">
    <source>
        <dbReference type="ARBA" id="ARBA00022450"/>
    </source>
</evidence>
<dbReference type="Proteomes" id="UP000186004">
    <property type="component" value="Unassembled WGS sequence"/>
</dbReference>
<protein>
    <recommendedName>
        <fullName evidence="4">Carrier domain-containing protein</fullName>
    </recommendedName>
</protein>
<dbReference type="GO" id="GO:0043041">
    <property type="term" value="P:amino acid activation for nonribosomal peptide biosynthetic process"/>
    <property type="evidence" value="ECO:0007669"/>
    <property type="project" value="TreeGrafter"/>
</dbReference>
<dbReference type="PROSITE" id="PS00455">
    <property type="entry name" value="AMP_BINDING"/>
    <property type="match status" value="1"/>
</dbReference>
<dbReference type="InterPro" id="IPR009081">
    <property type="entry name" value="PP-bd_ACP"/>
</dbReference>
<dbReference type="PANTHER" id="PTHR45527">
    <property type="entry name" value="NONRIBOSOMAL PEPTIDE SYNTHETASE"/>
    <property type="match status" value="1"/>
</dbReference>
<dbReference type="EMBL" id="FTNF01000008">
    <property type="protein sequence ID" value="SIR32175.1"/>
    <property type="molecule type" value="Genomic_DNA"/>
</dbReference>
<dbReference type="Pfam" id="PF00501">
    <property type="entry name" value="AMP-binding"/>
    <property type="match status" value="1"/>
</dbReference>
<dbReference type="FunFam" id="3.40.50.12780:FF:000012">
    <property type="entry name" value="Non-ribosomal peptide synthetase"/>
    <property type="match status" value="1"/>
</dbReference>
<dbReference type="InterPro" id="IPR025110">
    <property type="entry name" value="AMP-bd_C"/>
</dbReference>
<feature type="transmembrane region" description="Helical" evidence="3">
    <location>
        <begin position="739"/>
        <end position="763"/>
    </location>
</feature>
<dbReference type="GO" id="GO:0044550">
    <property type="term" value="P:secondary metabolite biosynthetic process"/>
    <property type="evidence" value="ECO:0007669"/>
    <property type="project" value="TreeGrafter"/>
</dbReference>
<dbReference type="GO" id="GO:0031177">
    <property type="term" value="F:phosphopantetheine binding"/>
    <property type="evidence" value="ECO:0007669"/>
    <property type="project" value="InterPro"/>
</dbReference>